<protein>
    <submittedName>
        <fullName evidence="1">Uncharacterized protein</fullName>
    </submittedName>
</protein>
<dbReference type="AlphaFoldDB" id="A0A8E2EKE1"/>
<reference evidence="1 2" key="1">
    <citation type="journal article" date="2016" name="Nat. Commun.">
        <title>Ectomycorrhizal ecology is imprinted in the genome of the dominant symbiotic fungus Cenococcum geophilum.</title>
        <authorList>
            <consortium name="DOE Joint Genome Institute"/>
            <person name="Peter M."/>
            <person name="Kohler A."/>
            <person name="Ohm R.A."/>
            <person name="Kuo A."/>
            <person name="Krutzmann J."/>
            <person name="Morin E."/>
            <person name="Arend M."/>
            <person name="Barry K.W."/>
            <person name="Binder M."/>
            <person name="Choi C."/>
            <person name="Clum A."/>
            <person name="Copeland A."/>
            <person name="Grisel N."/>
            <person name="Haridas S."/>
            <person name="Kipfer T."/>
            <person name="LaButti K."/>
            <person name="Lindquist E."/>
            <person name="Lipzen A."/>
            <person name="Maire R."/>
            <person name="Meier B."/>
            <person name="Mihaltcheva S."/>
            <person name="Molinier V."/>
            <person name="Murat C."/>
            <person name="Poggeler S."/>
            <person name="Quandt C.A."/>
            <person name="Sperisen C."/>
            <person name="Tritt A."/>
            <person name="Tisserant E."/>
            <person name="Crous P.W."/>
            <person name="Henrissat B."/>
            <person name="Nehls U."/>
            <person name="Egli S."/>
            <person name="Spatafora J.W."/>
            <person name="Grigoriev I.V."/>
            <person name="Martin F.M."/>
        </authorList>
    </citation>
    <scope>NUCLEOTIDE SEQUENCE [LARGE SCALE GENOMIC DNA]</scope>
    <source>
        <strain evidence="1 2">CBS 459.81</strain>
    </source>
</reference>
<evidence type="ECO:0000313" key="2">
    <source>
        <dbReference type="Proteomes" id="UP000250266"/>
    </source>
</evidence>
<dbReference type="EMBL" id="KV744819">
    <property type="protein sequence ID" value="OCK85410.1"/>
    <property type="molecule type" value="Genomic_DNA"/>
</dbReference>
<sequence>MCLKLLLSQKALEGSSAVTLLGYLPDKLNAVYYPLLPAVGVERFLRPSASYSLVVMFLDRGIDGQYHDIDDGTLVVGGVLPLQRWHQRLRIS</sequence>
<keyword evidence="2" id="KW-1185">Reference proteome</keyword>
<gene>
    <name evidence="1" type="ORF">K432DRAFT_377650</name>
</gene>
<accession>A0A8E2EKE1</accession>
<evidence type="ECO:0000313" key="1">
    <source>
        <dbReference type="EMBL" id="OCK85410.1"/>
    </source>
</evidence>
<feature type="non-terminal residue" evidence="1">
    <location>
        <position position="92"/>
    </location>
</feature>
<name>A0A8E2EKE1_9PEZI</name>
<dbReference type="Proteomes" id="UP000250266">
    <property type="component" value="Unassembled WGS sequence"/>
</dbReference>
<organism evidence="1 2">
    <name type="scientific">Lepidopterella palustris CBS 459.81</name>
    <dbReference type="NCBI Taxonomy" id="1314670"/>
    <lineage>
        <taxon>Eukaryota</taxon>
        <taxon>Fungi</taxon>
        <taxon>Dikarya</taxon>
        <taxon>Ascomycota</taxon>
        <taxon>Pezizomycotina</taxon>
        <taxon>Dothideomycetes</taxon>
        <taxon>Pleosporomycetidae</taxon>
        <taxon>Mytilinidiales</taxon>
        <taxon>Argynnaceae</taxon>
        <taxon>Lepidopterella</taxon>
    </lineage>
</organism>
<proteinExistence type="predicted"/>